<feature type="chain" id="PRO_5035900209" evidence="3">
    <location>
        <begin position="26"/>
        <end position="263"/>
    </location>
</feature>
<keyword evidence="3" id="KW-0732">Signal</keyword>
<feature type="region of interest" description="Disordered" evidence="1">
    <location>
        <begin position="137"/>
        <end position="201"/>
    </location>
</feature>
<dbReference type="AlphaFoldDB" id="A0A8T2LPV4"/>
<keyword evidence="2" id="KW-1133">Transmembrane helix</keyword>
<evidence type="ECO:0000256" key="2">
    <source>
        <dbReference type="SAM" id="Phobius"/>
    </source>
</evidence>
<evidence type="ECO:0000256" key="1">
    <source>
        <dbReference type="SAM" id="MobiDB-lite"/>
    </source>
</evidence>
<comment type="caution">
    <text evidence="4">The sequence shown here is derived from an EMBL/GenBank/DDBJ whole genome shotgun (WGS) entry which is preliminary data.</text>
</comment>
<evidence type="ECO:0000313" key="5">
    <source>
        <dbReference type="Proteomes" id="UP000752171"/>
    </source>
</evidence>
<feature type="signal peptide" evidence="3">
    <location>
        <begin position="1"/>
        <end position="25"/>
    </location>
</feature>
<dbReference type="KEGG" id="amex:103024237"/>
<accession>A0A8T2LPV4</accession>
<feature type="region of interest" description="Disordered" evidence="1">
    <location>
        <begin position="64"/>
        <end position="100"/>
    </location>
</feature>
<gene>
    <name evidence="4" type="ORF">AMEX_G10437</name>
</gene>
<keyword evidence="2" id="KW-0812">Transmembrane</keyword>
<evidence type="ECO:0000313" key="4">
    <source>
        <dbReference type="EMBL" id="KAG9273699.1"/>
    </source>
</evidence>
<name>A0A8T2LPV4_ASTMX</name>
<reference evidence="4 5" key="1">
    <citation type="submission" date="2021-07" db="EMBL/GenBank/DDBJ databases">
        <authorList>
            <person name="Imarazene B."/>
            <person name="Zahm M."/>
            <person name="Klopp C."/>
            <person name="Cabau C."/>
            <person name="Beille S."/>
            <person name="Jouanno E."/>
            <person name="Castinel A."/>
            <person name="Lluch J."/>
            <person name="Gil L."/>
            <person name="Kuchtly C."/>
            <person name="Lopez Roques C."/>
            <person name="Donnadieu C."/>
            <person name="Parrinello H."/>
            <person name="Journot L."/>
            <person name="Du K."/>
            <person name="Schartl M."/>
            <person name="Retaux S."/>
            <person name="Guiguen Y."/>
        </authorList>
    </citation>
    <scope>NUCLEOTIDE SEQUENCE [LARGE SCALE GENOMIC DNA]</scope>
    <source>
        <strain evidence="4">Pach_M1</strain>
        <tissue evidence="4">Testis</tissue>
    </source>
</reference>
<feature type="transmembrane region" description="Helical" evidence="2">
    <location>
        <begin position="209"/>
        <end position="230"/>
    </location>
</feature>
<keyword evidence="2" id="KW-0472">Membrane</keyword>
<proteinExistence type="predicted"/>
<evidence type="ECO:0000256" key="3">
    <source>
        <dbReference type="SAM" id="SignalP"/>
    </source>
</evidence>
<feature type="compositionally biased region" description="Low complexity" evidence="1">
    <location>
        <begin position="137"/>
        <end position="154"/>
    </location>
</feature>
<feature type="compositionally biased region" description="Polar residues" evidence="1">
    <location>
        <begin position="72"/>
        <end position="87"/>
    </location>
</feature>
<feature type="compositionally biased region" description="Polar residues" evidence="1">
    <location>
        <begin position="155"/>
        <end position="165"/>
    </location>
</feature>
<sequence length="263" mass="27548">METGAGVALWTILLLLLTAASDLNGDSTASPPSLTLNNVISTASHLTPKTDIVEVQSGPAHTETLHPAETTLPPSSELNTQTASRMDTSPPPASTHTPGLGLEREATQASADTSPPLISVRSTAVTPGSMITLSAAASTTSTASASETIPTTSSGASSRPASTLTALIDRIQPSGPVPLENPHQDGPSELDVGDEDSSKVPHASPWDPLLAALVSIFIVSTALVSIMLFLRFRQQSEHPEFHRLQDLPMDDLLEDTPLSRYSY</sequence>
<protein>
    <submittedName>
        <fullName evidence="4">Platelet glycoprotein Ib alpha chain-like</fullName>
    </submittedName>
</protein>
<dbReference type="Proteomes" id="UP000752171">
    <property type="component" value="Unassembled WGS sequence"/>
</dbReference>
<organism evidence="4 5">
    <name type="scientific">Astyanax mexicanus</name>
    <name type="common">Blind cave fish</name>
    <name type="synonym">Astyanax fasciatus mexicanus</name>
    <dbReference type="NCBI Taxonomy" id="7994"/>
    <lineage>
        <taxon>Eukaryota</taxon>
        <taxon>Metazoa</taxon>
        <taxon>Chordata</taxon>
        <taxon>Craniata</taxon>
        <taxon>Vertebrata</taxon>
        <taxon>Euteleostomi</taxon>
        <taxon>Actinopterygii</taxon>
        <taxon>Neopterygii</taxon>
        <taxon>Teleostei</taxon>
        <taxon>Ostariophysi</taxon>
        <taxon>Characiformes</taxon>
        <taxon>Characoidei</taxon>
        <taxon>Acestrorhamphidae</taxon>
        <taxon>Acestrorhamphinae</taxon>
        <taxon>Astyanax</taxon>
    </lineage>
</organism>
<dbReference type="EMBL" id="JAICCE010000008">
    <property type="protein sequence ID" value="KAG9273699.1"/>
    <property type="molecule type" value="Genomic_DNA"/>
</dbReference>